<organism evidence="1 2">
    <name type="scientific">Basidiobolus ranarum</name>
    <dbReference type="NCBI Taxonomy" id="34480"/>
    <lineage>
        <taxon>Eukaryota</taxon>
        <taxon>Fungi</taxon>
        <taxon>Fungi incertae sedis</taxon>
        <taxon>Zoopagomycota</taxon>
        <taxon>Entomophthoromycotina</taxon>
        <taxon>Basidiobolomycetes</taxon>
        <taxon>Basidiobolales</taxon>
        <taxon>Basidiobolaceae</taxon>
        <taxon>Basidiobolus</taxon>
    </lineage>
</organism>
<evidence type="ECO:0000313" key="2">
    <source>
        <dbReference type="Proteomes" id="UP001479436"/>
    </source>
</evidence>
<keyword evidence="2" id="KW-1185">Reference proteome</keyword>
<reference evidence="1 2" key="1">
    <citation type="submission" date="2023-04" db="EMBL/GenBank/DDBJ databases">
        <title>Genome of Basidiobolus ranarum AG-B5.</title>
        <authorList>
            <person name="Stajich J.E."/>
            <person name="Carter-House D."/>
            <person name="Gryganskyi A."/>
        </authorList>
    </citation>
    <scope>NUCLEOTIDE SEQUENCE [LARGE SCALE GENOMIC DNA]</scope>
    <source>
        <strain evidence="1 2">AG-B5</strain>
    </source>
</reference>
<comment type="caution">
    <text evidence="1">The sequence shown here is derived from an EMBL/GenBank/DDBJ whole genome shotgun (WGS) entry which is preliminary data.</text>
</comment>
<evidence type="ECO:0000313" key="1">
    <source>
        <dbReference type="EMBL" id="KAK9703477.1"/>
    </source>
</evidence>
<name>A0ABR2VVH9_9FUNG</name>
<gene>
    <name evidence="1" type="ORF">K7432_010708</name>
</gene>
<dbReference type="EMBL" id="JASJQH010007633">
    <property type="protein sequence ID" value="KAK9703477.1"/>
    <property type="molecule type" value="Genomic_DNA"/>
</dbReference>
<sequence>MWILSFFSSCCTVERLERCSNSRETIRKPSMVPLLDGRPENCQNSARVKTSFFIKVHRRPTVCLDTSNILDYSNDLESVRAKLRKVNFDEAIDLGFTNDIESTRVKTIRFTLTPNNIRN</sequence>
<dbReference type="Proteomes" id="UP001479436">
    <property type="component" value="Unassembled WGS sequence"/>
</dbReference>
<protein>
    <submittedName>
        <fullName evidence="1">Uncharacterized protein</fullName>
    </submittedName>
</protein>
<proteinExistence type="predicted"/>
<accession>A0ABR2VVH9</accession>